<dbReference type="InterPro" id="IPR029061">
    <property type="entry name" value="THDP-binding"/>
</dbReference>
<gene>
    <name evidence="5" type="ORF">LB359_17395</name>
</gene>
<dbReference type="InterPro" id="IPR005475">
    <property type="entry name" value="Transketolase-like_Pyr-bd"/>
</dbReference>
<dbReference type="PANTHER" id="PTHR43825">
    <property type="entry name" value="PYRUVATE DEHYDROGENASE E1 COMPONENT"/>
    <property type="match status" value="1"/>
</dbReference>
<dbReference type="SUPFAM" id="SSF52922">
    <property type="entry name" value="TK C-terminal domain-like"/>
    <property type="match status" value="1"/>
</dbReference>
<dbReference type="InterPro" id="IPR009014">
    <property type="entry name" value="Transketo_C/PFOR_II"/>
</dbReference>
<reference evidence="5" key="1">
    <citation type="journal article" date="2021" name="Front Med (Lausanne)">
        <title>The Prevalence and Determinants of Fusidic Acid Resistance Among Methicillin-Resistant Staphylococcus aureus Clinical Isolates in China.</title>
        <authorList>
            <person name="Zhao H."/>
            <person name="Wang X."/>
            <person name="Wang B."/>
            <person name="Xu Y."/>
            <person name="Rao L."/>
            <person name="Wan B."/>
            <person name="Guo Y."/>
            <person name="Wu X."/>
            <person name="Yu J."/>
            <person name="Chen L."/>
            <person name="Li M."/>
            <person name="Yu F."/>
        </authorList>
    </citation>
    <scope>NUCLEOTIDE SEQUENCE</scope>
    <source>
        <strain evidence="5">NC-4</strain>
    </source>
</reference>
<evidence type="ECO:0000313" key="5">
    <source>
        <dbReference type="EMBL" id="MCE3364011.1"/>
    </source>
</evidence>
<dbReference type="SUPFAM" id="SSF52518">
    <property type="entry name" value="Thiamin diphosphate-binding fold (THDP-binding)"/>
    <property type="match status" value="1"/>
</dbReference>
<dbReference type="AlphaFoldDB" id="A0AAW4YCZ9"/>
<comment type="similarity">
    <text evidence="2">Belongs to the transketolase family.</text>
</comment>
<dbReference type="InterPro" id="IPR051157">
    <property type="entry name" value="PDH/Transketolase"/>
</dbReference>
<evidence type="ECO:0000256" key="1">
    <source>
        <dbReference type="ARBA" id="ARBA00001964"/>
    </source>
</evidence>
<keyword evidence="3" id="KW-0786">Thiamine pyrophosphate</keyword>
<organism evidence="5 6">
    <name type="scientific">Staphylococcus aureus</name>
    <dbReference type="NCBI Taxonomy" id="1280"/>
    <lineage>
        <taxon>Bacteria</taxon>
        <taxon>Bacillati</taxon>
        <taxon>Bacillota</taxon>
        <taxon>Bacilli</taxon>
        <taxon>Bacillales</taxon>
        <taxon>Staphylococcaceae</taxon>
        <taxon>Staphylococcus</taxon>
    </lineage>
</organism>
<dbReference type="Gene3D" id="3.40.50.970">
    <property type="match status" value="1"/>
</dbReference>
<proteinExistence type="inferred from homology"/>
<dbReference type="Proteomes" id="UP001200271">
    <property type="component" value="Unassembled WGS sequence"/>
</dbReference>
<dbReference type="Gene3D" id="3.40.50.920">
    <property type="match status" value="1"/>
</dbReference>
<evidence type="ECO:0000313" key="6">
    <source>
        <dbReference type="Proteomes" id="UP001200271"/>
    </source>
</evidence>
<feature type="domain" description="Transketolase-like pyrimidine-binding" evidence="4">
    <location>
        <begin position="2"/>
        <end position="166"/>
    </location>
</feature>
<protein>
    <submittedName>
        <fullName evidence="5">Transketolase</fullName>
    </submittedName>
</protein>
<reference evidence="5" key="2">
    <citation type="submission" date="2023-08" db="EMBL/GenBank/DDBJ databases">
        <authorList>
            <person name="Zhao H."/>
            <person name="Wang X."/>
        </authorList>
    </citation>
    <scope>NUCLEOTIDE SEQUENCE</scope>
    <source>
        <strain evidence="5">NC-4</strain>
    </source>
</reference>
<dbReference type="PANTHER" id="PTHR43825:SF1">
    <property type="entry name" value="TRANSKETOLASE-LIKE PYRIMIDINE-BINDING DOMAIN-CONTAINING PROTEIN"/>
    <property type="match status" value="1"/>
</dbReference>
<comment type="cofactor">
    <cofactor evidence="1">
        <name>thiamine diphosphate</name>
        <dbReference type="ChEBI" id="CHEBI:58937"/>
    </cofactor>
</comment>
<sequence length="301" mass="34153">MLSSRDAYKHELTKLAYKYEDIIAVEADLGGKKHIFKQHHPSRFFNFGIAEMASIDICSGLAQKGFKPYFSTFAPFVALRCAESLKLSLSYMEHNIKIIACYGGVSGGWFGTTHHCLEDMSIVATLPNITIACPHGEEEVRSVIRKSYFEDKPYYIRLYRNDTFESIKNPYNKPFVIDGEFDKNNKMTLISIGEISTEICKEINDKSNKINHIHLIYVDKDSLKTYINELSSLLKGHKIITVEEHRQTGSISNLLASLIDNTVIPFTPNDEYPHHGGSHAEVLNQLGFSKEKLLTLLKEVE</sequence>
<comment type="caution">
    <text evidence="5">The sequence shown here is derived from an EMBL/GenBank/DDBJ whole genome shotgun (WGS) entry which is preliminary data.</text>
</comment>
<dbReference type="EMBL" id="JAIUEN010000461">
    <property type="protein sequence ID" value="MCE3364011.1"/>
    <property type="molecule type" value="Genomic_DNA"/>
</dbReference>
<evidence type="ECO:0000256" key="2">
    <source>
        <dbReference type="ARBA" id="ARBA00007131"/>
    </source>
</evidence>
<dbReference type="RefSeq" id="WP_000953187.1">
    <property type="nucleotide sequence ID" value="NZ_AP024203.1"/>
</dbReference>
<dbReference type="Pfam" id="PF02779">
    <property type="entry name" value="Transket_pyr"/>
    <property type="match status" value="1"/>
</dbReference>
<dbReference type="SMART" id="SM00861">
    <property type="entry name" value="Transket_pyr"/>
    <property type="match status" value="1"/>
</dbReference>
<dbReference type="FunFam" id="3.40.50.970:FF:000129">
    <property type="entry name" value="Transketolase"/>
    <property type="match status" value="1"/>
</dbReference>
<name>A0AAW4YCZ9_STAAU</name>
<accession>A0AAW4YCZ9</accession>
<dbReference type="CDD" id="cd07033">
    <property type="entry name" value="TPP_PYR_DXS_TK_like"/>
    <property type="match status" value="1"/>
</dbReference>
<evidence type="ECO:0000256" key="3">
    <source>
        <dbReference type="ARBA" id="ARBA00023052"/>
    </source>
</evidence>
<evidence type="ECO:0000259" key="4">
    <source>
        <dbReference type="SMART" id="SM00861"/>
    </source>
</evidence>